<dbReference type="SMART" id="SM00855">
    <property type="entry name" value="PGAM"/>
    <property type="match status" value="1"/>
</dbReference>
<sequence>MELIFIRHGAGEHTLHPPESLQIRDPHLTDQGIEQAKQLQEDLPLTEEDMLLVSPVRRTLETVAIWSEGIQCKKLVSPLVSPRMFPQNPEWSTLPCDRLLSRGLIEEEFPMYTIDDTTPETLWTDGINTMPEELFKEHAEPFLSWCKSQERDRLYIVSHDGTITSYRQLISGKRLTRKDFPKETASFKLKL</sequence>
<gene>
    <name evidence="1" type="ORF">E4663_14950</name>
</gene>
<dbReference type="AlphaFoldDB" id="A0A4Z0GYV5"/>
<evidence type="ECO:0000313" key="1">
    <source>
        <dbReference type="EMBL" id="TGB01929.1"/>
    </source>
</evidence>
<comment type="caution">
    <text evidence="1">The sequence shown here is derived from an EMBL/GenBank/DDBJ whole genome shotgun (WGS) entry which is preliminary data.</text>
</comment>
<evidence type="ECO:0000313" key="2">
    <source>
        <dbReference type="Proteomes" id="UP000297982"/>
    </source>
</evidence>
<dbReference type="PANTHER" id="PTHR48100:SF1">
    <property type="entry name" value="HISTIDINE PHOSPHATASE FAMILY PROTEIN-RELATED"/>
    <property type="match status" value="1"/>
</dbReference>
<dbReference type="PANTHER" id="PTHR48100">
    <property type="entry name" value="BROAD-SPECIFICITY PHOSPHATASE YOR283W-RELATED"/>
    <property type="match status" value="1"/>
</dbReference>
<dbReference type="Proteomes" id="UP000297982">
    <property type="component" value="Unassembled WGS sequence"/>
</dbReference>
<dbReference type="RefSeq" id="WP_135328218.1">
    <property type="nucleotide sequence ID" value="NZ_SRJC01000004.1"/>
</dbReference>
<accession>A0A4Z0GYV5</accession>
<dbReference type="Gene3D" id="3.40.50.1240">
    <property type="entry name" value="Phosphoglycerate mutase-like"/>
    <property type="match status" value="1"/>
</dbReference>
<dbReference type="STRING" id="192814.GCA_900166575_03766"/>
<proteinExistence type="predicted"/>
<dbReference type="InterPro" id="IPR013078">
    <property type="entry name" value="His_Pase_superF_clade-1"/>
</dbReference>
<protein>
    <submittedName>
        <fullName evidence="1">Histidine phosphatase family protein</fullName>
    </submittedName>
</protein>
<dbReference type="InterPro" id="IPR050275">
    <property type="entry name" value="PGM_Phosphatase"/>
</dbReference>
<dbReference type="InterPro" id="IPR029033">
    <property type="entry name" value="His_PPase_superfam"/>
</dbReference>
<dbReference type="SUPFAM" id="SSF53254">
    <property type="entry name" value="Phosphoglycerate mutase-like"/>
    <property type="match status" value="1"/>
</dbReference>
<organism evidence="1 2">
    <name type="scientific">Halobacillus salinus</name>
    <dbReference type="NCBI Taxonomy" id="192814"/>
    <lineage>
        <taxon>Bacteria</taxon>
        <taxon>Bacillati</taxon>
        <taxon>Bacillota</taxon>
        <taxon>Bacilli</taxon>
        <taxon>Bacillales</taxon>
        <taxon>Bacillaceae</taxon>
        <taxon>Halobacillus</taxon>
    </lineage>
</organism>
<dbReference type="EMBL" id="SRJC01000004">
    <property type="protein sequence ID" value="TGB01929.1"/>
    <property type="molecule type" value="Genomic_DNA"/>
</dbReference>
<dbReference type="GO" id="GO:0016791">
    <property type="term" value="F:phosphatase activity"/>
    <property type="evidence" value="ECO:0007669"/>
    <property type="project" value="TreeGrafter"/>
</dbReference>
<dbReference type="GO" id="GO:0005737">
    <property type="term" value="C:cytoplasm"/>
    <property type="evidence" value="ECO:0007669"/>
    <property type="project" value="TreeGrafter"/>
</dbReference>
<name>A0A4Z0GYV5_9BACI</name>
<dbReference type="Pfam" id="PF00300">
    <property type="entry name" value="His_Phos_1"/>
    <property type="match status" value="1"/>
</dbReference>
<keyword evidence="2" id="KW-1185">Reference proteome</keyword>
<dbReference type="CDD" id="cd07040">
    <property type="entry name" value="HP"/>
    <property type="match status" value="1"/>
</dbReference>
<reference evidence="1 2" key="1">
    <citation type="journal article" date="2003" name="Int. J. Syst. Evol. Microbiol.">
        <title>Halobacillus salinus sp. nov., isolated from a salt lake on the coast of the East Sea in Korea.</title>
        <authorList>
            <person name="Yoon J.H."/>
            <person name="Kang K.H."/>
            <person name="Park Y.H."/>
        </authorList>
    </citation>
    <scope>NUCLEOTIDE SEQUENCE [LARGE SCALE GENOMIC DNA]</scope>
    <source>
        <strain evidence="1 2">HSL-3</strain>
    </source>
</reference>